<feature type="region of interest" description="Disordered" evidence="1">
    <location>
        <begin position="274"/>
        <end position="300"/>
    </location>
</feature>
<organism evidence="3 4">
    <name type="scientific">Entomortierella chlamydospora</name>
    <dbReference type="NCBI Taxonomy" id="101097"/>
    <lineage>
        <taxon>Eukaryota</taxon>
        <taxon>Fungi</taxon>
        <taxon>Fungi incertae sedis</taxon>
        <taxon>Mucoromycota</taxon>
        <taxon>Mortierellomycotina</taxon>
        <taxon>Mortierellomycetes</taxon>
        <taxon>Mortierellales</taxon>
        <taxon>Mortierellaceae</taxon>
        <taxon>Entomortierella</taxon>
    </lineage>
</organism>
<feature type="region of interest" description="Disordered" evidence="1">
    <location>
        <begin position="1"/>
        <end position="44"/>
    </location>
</feature>
<evidence type="ECO:0000256" key="1">
    <source>
        <dbReference type="SAM" id="MobiDB-lite"/>
    </source>
</evidence>
<protein>
    <submittedName>
        <fullName evidence="3">Uncharacterized protein</fullName>
    </submittedName>
</protein>
<evidence type="ECO:0000256" key="2">
    <source>
        <dbReference type="SAM" id="Phobius"/>
    </source>
</evidence>
<keyword evidence="4" id="KW-1185">Reference proteome</keyword>
<dbReference type="OrthoDB" id="2447608at2759"/>
<feature type="compositionally biased region" description="Polar residues" evidence="1">
    <location>
        <begin position="13"/>
        <end position="25"/>
    </location>
</feature>
<name>A0A9P6N3V5_9FUNG</name>
<evidence type="ECO:0000313" key="3">
    <source>
        <dbReference type="EMBL" id="KAG0022575.1"/>
    </source>
</evidence>
<feature type="compositionally biased region" description="Basic residues" evidence="1">
    <location>
        <begin position="1"/>
        <end position="12"/>
    </location>
</feature>
<keyword evidence="2" id="KW-0472">Membrane</keyword>
<keyword evidence="2" id="KW-0812">Transmembrane</keyword>
<feature type="compositionally biased region" description="Basic and acidic residues" evidence="1">
    <location>
        <begin position="188"/>
        <end position="201"/>
    </location>
</feature>
<feature type="transmembrane region" description="Helical" evidence="2">
    <location>
        <begin position="235"/>
        <end position="252"/>
    </location>
</feature>
<feature type="compositionally biased region" description="Basic and acidic residues" evidence="1">
    <location>
        <begin position="274"/>
        <end position="289"/>
    </location>
</feature>
<evidence type="ECO:0000313" key="4">
    <source>
        <dbReference type="Proteomes" id="UP000703661"/>
    </source>
</evidence>
<dbReference type="Proteomes" id="UP000703661">
    <property type="component" value="Unassembled WGS sequence"/>
</dbReference>
<accession>A0A9P6N3V5</accession>
<keyword evidence="2" id="KW-1133">Transmembrane helix</keyword>
<feature type="region of interest" description="Disordered" evidence="1">
    <location>
        <begin position="93"/>
        <end position="201"/>
    </location>
</feature>
<dbReference type="EMBL" id="JAAAID010000098">
    <property type="protein sequence ID" value="KAG0022575.1"/>
    <property type="molecule type" value="Genomic_DNA"/>
</dbReference>
<dbReference type="AlphaFoldDB" id="A0A9P6N3V5"/>
<sequence>MKKSMQKRKKAQQARTPSQAQTPQAQSLPKKQLKKRQLKDVLDSETETAQYVNQAQTQSTTATAASKRSRARLISAYETIVFSESQIPVFLSQDQHHRRRSKISPQKSVAPPATIKENKSETQVSGSDKRPSDSSQINVALFKRGNPNAMDKDNTQSPSINDNDVVGSIRDKNSLVEHPSSSSSTESKVQDDEYHSALEKSSSDLTGKSYLARHSPDYDDQDYAHLSQWCASKHAILLVLFLAMLLIAYRVYSRKQRRAALLLLPQFEHVSESKLKDSRRASESSRGSDDMTSFVGYNIQ</sequence>
<gene>
    <name evidence="3" type="ORF">BGZ80_011721</name>
</gene>
<reference evidence="3" key="1">
    <citation type="journal article" date="2020" name="Fungal Divers.">
        <title>Resolving the Mortierellaceae phylogeny through synthesis of multi-gene phylogenetics and phylogenomics.</title>
        <authorList>
            <person name="Vandepol N."/>
            <person name="Liber J."/>
            <person name="Desiro A."/>
            <person name="Na H."/>
            <person name="Kennedy M."/>
            <person name="Barry K."/>
            <person name="Grigoriev I.V."/>
            <person name="Miller A.N."/>
            <person name="O'Donnell K."/>
            <person name="Stajich J.E."/>
            <person name="Bonito G."/>
        </authorList>
    </citation>
    <scope>NUCLEOTIDE SEQUENCE</scope>
    <source>
        <strain evidence="3">NRRL 2769</strain>
    </source>
</reference>
<proteinExistence type="predicted"/>
<comment type="caution">
    <text evidence="3">The sequence shown here is derived from an EMBL/GenBank/DDBJ whole genome shotgun (WGS) entry which is preliminary data.</text>
</comment>